<evidence type="ECO:0000256" key="5">
    <source>
        <dbReference type="ARBA" id="ARBA00022571"/>
    </source>
</evidence>
<keyword evidence="6 8" id="KW-0028">Amino-acid biosynthesis</keyword>
<evidence type="ECO:0000256" key="8">
    <source>
        <dbReference type="HAMAP-Rule" id="MF_00006"/>
    </source>
</evidence>
<dbReference type="KEGG" id="prw:PsycPRwf_2264"/>
<comment type="catalytic activity">
    <reaction evidence="1 8">
        <text>2-(N(omega)-L-arginino)succinate = fumarate + L-arginine</text>
        <dbReference type="Rhea" id="RHEA:24020"/>
        <dbReference type="ChEBI" id="CHEBI:29806"/>
        <dbReference type="ChEBI" id="CHEBI:32682"/>
        <dbReference type="ChEBI" id="CHEBI:57472"/>
        <dbReference type="EC" id="4.3.2.1"/>
    </reaction>
</comment>
<dbReference type="EC" id="4.3.2.1" evidence="4 8"/>
<comment type="similarity">
    <text evidence="3">In the N-terminal section; belongs to the lyase 1 family. Argininosuccinate lyase subfamily.</text>
</comment>
<evidence type="ECO:0000259" key="11">
    <source>
        <dbReference type="Pfam" id="PF14698"/>
    </source>
</evidence>
<dbReference type="SUPFAM" id="SSF48557">
    <property type="entry name" value="L-aspartase-like"/>
    <property type="match status" value="1"/>
</dbReference>
<dbReference type="UniPathway" id="UPA00068">
    <property type="reaction ID" value="UER00114"/>
</dbReference>
<evidence type="ECO:0000313" key="12">
    <source>
        <dbReference type="EMBL" id="ABQ95204.1"/>
    </source>
</evidence>
<name>A5WHR3_PSYWF</name>
<dbReference type="GO" id="GO:0005829">
    <property type="term" value="C:cytosol"/>
    <property type="evidence" value="ECO:0007669"/>
    <property type="project" value="TreeGrafter"/>
</dbReference>
<organism evidence="12">
    <name type="scientific">Psychrobacter sp. (strain PRwf-1)</name>
    <dbReference type="NCBI Taxonomy" id="349106"/>
    <lineage>
        <taxon>Bacteria</taxon>
        <taxon>Pseudomonadati</taxon>
        <taxon>Pseudomonadota</taxon>
        <taxon>Gammaproteobacteria</taxon>
        <taxon>Moraxellales</taxon>
        <taxon>Moraxellaceae</taxon>
        <taxon>Psychrobacter</taxon>
    </lineage>
</organism>
<dbReference type="InterPro" id="IPR020557">
    <property type="entry name" value="Fumarate_lyase_CS"/>
</dbReference>
<dbReference type="FunFam" id="1.20.200.10:FF:000015">
    <property type="entry name" value="argininosuccinate lyase isoform X2"/>
    <property type="match status" value="1"/>
</dbReference>
<dbReference type="PANTHER" id="PTHR43814:SF1">
    <property type="entry name" value="ARGININOSUCCINATE LYASE"/>
    <property type="match status" value="1"/>
</dbReference>
<gene>
    <name evidence="8" type="primary">argH</name>
    <name evidence="12" type="ordered locus">PsycPRwf_2264</name>
</gene>
<dbReference type="InterPro" id="IPR008948">
    <property type="entry name" value="L-Aspartase-like"/>
</dbReference>
<dbReference type="HOGENOM" id="CLU_027272_2_3_6"/>
<dbReference type="FunFam" id="1.10.40.30:FF:000001">
    <property type="entry name" value="Argininosuccinate lyase"/>
    <property type="match status" value="1"/>
</dbReference>
<evidence type="ECO:0000256" key="2">
    <source>
        <dbReference type="ARBA" id="ARBA00004941"/>
    </source>
</evidence>
<proteinExistence type="inferred from homology"/>
<comment type="pathway">
    <text evidence="2 8">Amino-acid biosynthesis; L-arginine biosynthesis; L-arginine from L-ornithine and carbamoyl phosphate: step 3/3.</text>
</comment>
<evidence type="ECO:0000256" key="9">
    <source>
        <dbReference type="SAM" id="MobiDB-lite"/>
    </source>
</evidence>
<protein>
    <recommendedName>
        <fullName evidence="4 8">Argininosuccinate lyase</fullName>
        <shortName evidence="8">ASAL</shortName>
        <ecNumber evidence="4 8">4.3.2.1</ecNumber>
    </recommendedName>
    <alternativeName>
        <fullName evidence="8">Arginosuccinase</fullName>
    </alternativeName>
</protein>
<reference evidence="12" key="1">
    <citation type="submission" date="2007-05" db="EMBL/GenBank/DDBJ databases">
        <title>Complete sequence of chromosome of Psychrobacter sp. PRwf-1.</title>
        <authorList>
            <consortium name="US DOE Joint Genome Institute"/>
            <person name="Copeland A."/>
            <person name="Lucas S."/>
            <person name="Lapidus A."/>
            <person name="Barry K."/>
            <person name="Detter J.C."/>
            <person name="Glavina del Rio T."/>
            <person name="Hammon N."/>
            <person name="Israni S."/>
            <person name="Dalin E."/>
            <person name="Tice H."/>
            <person name="Pitluck S."/>
            <person name="Chain P."/>
            <person name="Malfatti S."/>
            <person name="Shin M."/>
            <person name="Vergez L."/>
            <person name="Schmutz J."/>
            <person name="Larimer F."/>
            <person name="Land M."/>
            <person name="Hauser L."/>
            <person name="Kyrpides N."/>
            <person name="Kim E."/>
            <person name="Tiedje J."/>
            <person name="Richardson P."/>
        </authorList>
    </citation>
    <scope>NUCLEOTIDE SEQUENCE [LARGE SCALE GENOMIC DNA]</scope>
    <source>
        <strain evidence="12">PRwf-1</strain>
    </source>
</reference>
<dbReference type="eggNOG" id="COG0165">
    <property type="taxonomic scope" value="Bacteria"/>
</dbReference>
<dbReference type="Gene3D" id="1.10.275.10">
    <property type="entry name" value="Fumarase/aspartase (N-terminal domain)"/>
    <property type="match status" value="1"/>
</dbReference>
<dbReference type="InterPro" id="IPR024083">
    <property type="entry name" value="Fumarase/histidase_N"/>
</dbReference>
<dbReference type="CDD" id="cd01359">
    <property type="entry name" value="Argininosuccinate_lyase"/>
    <property type="match status" value="1"/>
</dbReference>
<evidence type="ECO:0000256" key="1">
    <source>
        <dbReference type="ARBA" id="ARBA00000985"/>
    </source>
</evidence>
<comment type="similarity">
    <text evidence="8">Belongs to the lyase 1 family. Argininosuccinate lyase subfamily.</text>
</comment>
<feature type="compositionally biased region" description="Low complexity" evidence="9">
    <location>
        <begin position="8"/>
        <end position="23"/>
    </location>
</feature>
<dbReference type="STRING" id="349106.PsycPRwf_2264"/>
<dbReference type="Gene3D" id="1.10.40.30">
    <property type="entry name" value="Fumarase/aspartase (C-terminal domain)"/>
    <property type="match status" value="1"/>
</dbReference>
<feature type="domain" description="Fumarate lyase N-terminal" evidence="10">
    <location>
        <begin position="34"/>
        <end position="328"/>
    </location>
</feature>
<dbReference type="InterPro" id="IPR000362">
    <property type="entry name" value="Fumarate_lyase_fam"/>
</dbReference>
<evidence type="ECO:0000256" key="3">
    <source>
        <dbReference type="ARBA" id="ARBA00005552"/>
    </source>
</evidence>
<evidence type="ECO:0000256" key="4">
    <source>
        <dbReference type="ARBA" id="ARBA00012338"/>
    </source>
</evidence>
<dbReference type="AlphaFoldDB" id="A5WHR3"/>
<keyword evidence="5 8" id="KW-0055">Arginine biosynthesis</keyword>
<dbReference type="InterPro" id="IPR029419">
    <property type="entry name" value="Arg_succ_lyase_C"/>
</dbReference>
<dbReference type="InterPro" id="IPR009049">
    <property type="entry name" value="Argininosuccinate_lyase"/>
</dbReference>
<dbReference type="PROSITE" id="PS00163">
    <property type="entry name" value="FUMARATE_LYASES"/>
    <property type="match status" value="1"/>
</dbReference>
<dbReference type="InterPro" id="IPR022761">
    <property type="entry name" value="Fumarate_lyase_N"/>
</dbReference>
<sequence length="491" mass="54021">MTANNDSTPLATDTATTTSNAKAGSGQGQQMWGGRFSEATDSFVAAFTASVGFDQRFAKQDIQGSIAHATMLGKCGILTQQEVDTIISGLHQVQQEIDAGEFNWSITLEDVHMNVESRLTDIIGTVGKKLHTGRSRNDQVATDIRLWLRQEVDNIVELLVKLQSGLLTLAEQHTDTIMPGFTHLQTAQPVSFGHHVLAWFEMLNRDTERLIDARRRINQMPLGSAALAGTTFPIDRTITAELLGFEGICENSLDAVSDRDFAIEFTSAASILMMHLSRMSEEIILWMSAQFGFVQIPDRFCTGSSIMPQKKNPDVPELVRGKAARVFGQLITLLTLMKNQPLAYNKDNQEDKEPLFDCVDTLTGSLLAFVDMLPNIVPNKENMRAATMKGYATATDLADYLVRRGVAFRDAHEVVGNAVALGIKQGVDLSELKLEQLQQFSDAIGDDVFDYLTLEGSLAARDHLGGTAPNQVIQAVARGRKRLEKYNSNLK</sequence>
<dbReference type="PANTHER" id="PTHR43814">
    <property type="entry name" value="ARGININOSUCCINATE LYASE"/>
    <property type="match status" value="1"/>
</dbReference>
<accession>A5WHR3</accession>
<keyword evidence="7 8" id="KW-0456">Lyase</keyword>
<feature type="region of interest" description="Disordered" evidence="9">
    <location>
        <begin position="1"/>
        <end position="31"/>
    </location>
</feature>
<evidence type="ECO:0000256" key="7">
    <source>
        <dbReference type="ARBA" id="ARBA00023239"/>
    </source>
</evidence>
<keyword evidence="8" id="KW-0963">Cytoplasm</keyword>
<dbReference type="Gene3D" id="1.20.200.10">
    <property type="entry name" value="Fumarase/aspartase (Central domain)"/>
    <property type="match status" value="1"/>
</dbReference>
<dbReference type="NCBIfam" id="TIGR00838">
    <property type="entry name" value="argH"/>
    <property type="match status" value="1"/>
</dbReference>
<dbReference type="HAMAP" id="MF_00006">
    <property type="entry name" value="Arg_succ_lyase"/>
    <property type="match status" value="1"/>
</dbReference>
<evidence type="ECO:0000256" key="6">
    <source>
        <dbReference type="ARBA" id="ARBA00022605"/>
    </source>
</evidence>
<comment type="subcellular location">
    <subcellularLocation>
        <location evidence="8">Cytoplasm</location>
    </subcellularLocation>
</comment>
<feature type="domain" description="Argininosuccinate lyase C-terminal" evidence="11">
    <location>
        <begin position="391"/>
        <end position="458"/>
    </location>
</feature>
<dbReference type="Pfam" id="PF00206">
    <property type="entry name" value="Lyase_1"/>
    <property type="match status" value="1"/>
</dbReference>
<dbReference type="FunFam" id="1.10.275.10:FF:000002">
    <property type="entry name" value="Argininosuccinate lyase"/>
    <property type="match status" value="1"/>
</dbReference>
<dbReference type="GO" id="GO:0042450">
    <property type="term" value="P:L-arginine biosynthetic process via ornithine"/>
    <property type="evidence" value="ECO:0007669"/>
    <property type="project" value="UniProtKB-UniRule"/>
</dbReference>
<dbReference type="PRINTS" id="PR00145">
    <property type="entry name" value="ARGSUCLYASE"/>
</dbReference>
<dbReference type="EMBL" id="CP000713">
    <property type="protein sequence ID" value="ABQ95204.1"/>
    <property type="molecule type" value="Genomic_DNA"/>
</dbReference>
<dbReference type="Pfam" id="PF14698">
    <property type="entry name" value="ASL_C2"/>
    <property type="match status" value="1"/>
</dbReference>
<dbReference type="GO" id="GO:0004056">
    <property type="term" value="F:argininosuccinate lyase activity"/>
    <property type="evidence" value="ECO:0007669"/>
    <property type="project" value="UniProtKB-UniRule"/>
</dbReference>
<evidence type="ECO:0000259" key="10">
    <source>
        <dbReference type="Pfam" id="PF00206"/>
    </source>
</evidence>
<dbReference type="PRINTS" id="PR00149">
    <property type="entry name" value="FUMRATELYASE"/>
</dbReference>